<dbReference type="PANTHER" id="PTHR30348">
    <property type="entry name" value="UNCHARACTERIZED PROTEIN YECE"/>
    <property type="match status" value="1"/>
</dbReference>
<organism evidence="1 2">
    <name type="scientific">Acidianus brierleyi</name>
    <dbReference type="NCBI Taxonomy" id="41673"/>
    <lineage>
        <taxon>Archaea</taxon>
        <taxon>Thermoproteota</taxon>
        <taxon>Thermoprotei</taxon>
        <taxon>Sulfolobales</taxon>
        <taxon>Sulfolobaceae</taxon>
        <taxon>Acidianus</taxon>
    </lineage>
</organism>
<accession>A0A2U9IEV6</accession>
<dbReference type="AlphaFoldDB" id="A0A2U9IEV6"/>
<reference evidence="1 2" key="1">
    <citation type="submission" date="2018-05" db="EMBL/GenBank/DDBJ databases">
        <title>Complete Genome Sequences of Extremely Thermoacidophilic, Metal-Mobilizing Type-Strain Members of the Archaeal Family Sulfolobaceae: Acidianus brierleyi DSM-1651T, Acidianus sulfidivorans DSM-18786T, Metallosphaera hakonensis DSM-7519T, and Metallosphaera prunae DSM-10039T.</title>
        <authorList>
            <person name="Counts J.A."/>
            <person name="Kelly R.M."/>
        </authorList>
    </citation>
    <scope>NUCLEOTIDE SEQUENCE [LARGE SCALE GENOMIC DNA]</scope>
    <source>
        <strain evidence="1 2">DSM 1651</strain>
    </source>
</reference>
<dbReference type="PANTHER" id="PTHR30348:SF4">
    <property type="entry name" value="DUF72 DOMAIN-CONTAINING PROTEIN"/>
    <property type="match status" value="1"/>
</dbReference>
<dbReference type="Pfam" id="PF01904">
    <property type="entry name" value="DUF72"/>
    <property type="match status" value="1"/>
</dbReference>
<dbReference type="RefSeq" id="WP_110270458.1">
    <property type="nucleotide sequence ID" value="NZ_CP029289.2"/>
</dbReference>
<evidence type="ECO:0000313" key="1">
    <source>
        <dbReference type="EMBL" id="AWR94577.1"/>
    </source>
</evidence>
<dbReference type="OrthoDB" id="35747at2157"/>
<dbReference type="GeneID" id="36832128"/>
<dbReference type="SUPFAM" id="SSF117396">
    <property type="entry name" value="TM1631-like"/>
    <property type="match status" value="1"/>
</dbReference>
<dbReference type="KEGG" id="abri:DFR85_08190"/>
<dbReference type="Proteomes" id="UP000248044">
    <property type="component" value="Chromosome"/>
</dbReference>
<dbReference type="InterPro" id="IPR036520">
    <property type="entry name" value="UPF0759_sf"/>
</dbReference>
<protein>
    <submittedName>
        <fullName evidence="1">DUF72 domain-containing protein</fullName>
    </submittedName>
</protein>
<name>A0A2U9IEV6_9CREN</name>
<dbReference type="EMBL" id="CP029289">
    <property type="protein sequence ID" value="AWR94577.1"/>
    <property type="molecule type" value="Genomic_DNA"/>
</dbReference>
<dbReference type="InterPro" id="IPR002763">
    <property type="entry name" value="DUF72"/>
</dbReference>
<evidence type="ECO:0000313" key="2">
    <source>
        <dbReference type="Proteomes" id="UP000248044"/>
    </source>
</evidence>
<keyword evidence="2" id="KW-1185">Reference proteome</keyword>
<gene>
    <name evidence="1" type="ORF">DFR85_08190</name>
</gene>
<sequence>MKIGICGFSYKAANLFNVLEIQDTFYDIVSIDKLKKWRNYNRDIELNVKALQVITHSYNKNYEKMKKFLVSDINNLGSFKVNIDTEKALEITLEEANVLNSRIIIFQTPPSFKPNAENIRNVIEFSSILDRKFLYGWEPRGEWYNNQDILLHVLEEAKLIHVTDPFRHMPLYGDIRYYRLHGIGGKEVNYRYNYSDEDLLKLKSIVNGESYVLFNNIYSIKNALKFKEMVS</sequence>
<dbReference type="Gene3D" id="3.20.20.410">
    <property type="entry name" value="Protein of unknown function UPF0759"/>
    <property type="match status" value="1"/>
</dbReference>
<proteinExistence type="predicted"/>